<sequence>MPSLASIVASAVVLAAAASAVPTQHCAPGTSWFSCGHYAGCFDADPCIAAPSPTPSSSSSSPVLAAACPTGTASIDIAPSAIHDIFPERPSHARGPVSGIHLETFSNASQVEQAVVFTGIPAAAKSCAVGWKQAGRLERVFVFRGSDGVTGVRQLSGFPSDGERVTHDSLQHFDTADELGALDFANWDETGAAGHVGATVDCAESMYFKFALRNVESETRVFLGQDDVNGWVISYTC</sequence>
<protein>
    <submittedName>
        <fullName evidence="2">Uncharacterized protein</fullName>
    </submittedName>
</protein>
<reference evidence="2" key="1">
    <citation type="journal article" date="2021" name="Nat. Commun.">
        <title>Genetic determinants of endophytism in the Arabidopsis root mycobiome.</title>
        <authorList>
            <person name="Mesny F."/>
            <person name="Miyauchi S."/>
            <person name="Thiergart T."/>
            <person name="Pickel B."/>
            <person name="Atanasova L."/>
            <person name="Karlsson M."/>
            <person name="Huettel B."/>
            <person name="Barry K.W."/>
            <person name="Haridas S."/>
            <person name="Chen C."/>
            <person name="Bauer D."/>
            <person name="Andreopoulos W."/>
            <person name="Pangilinan J."/>
            <person name="LaButti K."/>
            <person name="Riley R."/>
            <person name="Lipzen A."/>
            <person name="Clum A."/>
            <person name="Drula E."/>
            <person name="Henrissat B."/>
            <person name="Kohler A."/>
            <person name="Grigoriev I.V."/>
            <person name="Martin F.M."/>
            <person name="Hacquard S."/>
        </authorList>
    </citation>
    <scope>NUCLEOTIDE SEQUENCE</scope>
    <source>
        <strain evidence="2">MPI-CAGE-AT-0016</strain>
    </source>
</reference>
<dbReference type="EMBL" id="JAGPXD010000002">
    <property type="protein sequence ID" value="KAH7368625.1"/>
    <property type="molecule type" value="Genomic_DNA"/>
</dbReference>
<evidence type="ECO:0000313" key="2">
    <source>
        <dbReference type="EMBL" id="KAH7368625.1"/>
    </source>
</evidence>
<comment type="caution">
    <text evidence="2">The sequence shown here is derived from an EMBL/GenBank/DDBJ whole genome shotgun (WGS) entry which is preliminary data.</text>
</comment>
<accession>A0A8K0X6S0</accession>
<feature type="signal peptide" evidence="1">
    <location>
        <begin position="1"/>
        <end position="20"/>
    </location>
</feature>
<keyword evidence="1" id="KW-0732">Signal</keyword>
<dbReference type="OrthoDB" id="5431298at2759"/>
<gene>
    <name evidence="2" type="ORF">B0T11DRAFT_66114</name>
</gene>
<name>A0A8K0X6S0_9PEZI</name>
<keyword evidence="3" id="KW-1185">Reference proteome</keyword>
<organism evidence="2 3">
    <name type="scientific">Plectosphaerella cucumerina</name>
    <dbReference type="NCBI Taxonomy" id="40658"/>
    <lineage>
        <taxon>Eukaryota</taxon>
        <taxon>Fungi</taxon>
        <taxon>Dikarya</taxon>
        <taxon>Ascomycota</taxon>
        <taxon>Pezizomycotina</taxon>
        <taxon>Sordariomycetes</taxon>
        <taxon>Hypocreomycetidae</taxon>
        <taxon>Glomerellales</taxon>
        <taxon>Plectosphaerellaceae</taxon>
        <taxon>Plectosphaerella</taxon>
    </lineage>
</organism>
<evidence type="ECO:0000256" key="1">
    <source>
        <dbReference type="SAM" id="SignalP"/>
    </source>
</evidence>
<evidence type="ECO:0000313" key="3">
    <source>
        <dbReference type="Proteomes" id="UP000813385"/>
    </source>
</evidence>
<dbReference type="Proteomes" id="UP000813385">
    <property type="component" value="Unassembled WGS sequence"/>
</dbReference>
<feature type="chain" id="PRO_5035437057" evidence="1">
    <location>
        <begin position="21"/>
        <end position="237"/>
    </location>
</feature>
<proteinExistence type="predicted"/>
<dbReference type="AlphaFoldDB" id="A0A8K0X6S0"/>